<reference evidence="3" key="1">
    <citation type="submission" date="2016-01" db="EMBL/GenBank/DDBJ databases">
        <authorList>
            <person name="Mitreva M."/>
            <person name="Pepin K.H."/>
            <person name="Mihindukulasuriya K.A."/>
            <person name="Fulton R."/>
            <person name="Fronick C."/>
            <person name="O'Laughlin M."/>
            <person name="Miner T."/>
            <person name="Herter B."/>
            <person name="Rosa B.A."/>
            <person name="Cordes M."/>
            <person name="Tomlinson C."/>
            <person name="Wollam A."/>
            <person name="Palsikar V.B."/>
            <person name="Mardis E.R."/>
            <person name="Wilson R.K."/>
        </authorList>
    </citation>
    <scope>NUCLEOTIDE SEQUENCE [LARGE SCALE GENOMIC DNA]</scope>
    <source>
        <strain evidence="3">KA00182</strain>
    </source>
</reference>
<keyword evidence="3" id="KW-1185">Reference proteome</keyword>
<keyword evidence="1" id="KW-1133">Transmembrane helix</keyword>
<evidence type="ECO:0000313" key="3">
    <source>
        <dbReference type="Proteomes" id="UP000070160"/>
    </source>
</evidence>
<accession>A0A134CKD4</accession>
<evidence type="ECO:0000313" key="2">
    <source>
        <dbReference type="EMBL" id="KXB92666.1"/>
    </source>
</evidence>
<protein>
    <submittedName>
        <fullName evidence="2">Uncharacterized protein</fullName>
    </submittedName>
</protein>
<gene>
    <name evidence="2" type="ORF">HMPREF3182_00328</name>
</gene>
<sequence length="54" mass="6825">MHMYAYSYVILFIYLFSFFQQISSFKRHVLSFFSLYKKNYFLFLYCIYIHILIL</sequence>
<proteinExistence type="predicted"/>
<evidence type="ECO:0000256" key="1">
    <source>
        <dbReference type="SAM" id="Phobius"/>
    </source>
</evidence>
<dbReference type="AlphaFoldDB" id="A0A134CKD4"/>
<comment type="caution">
    <text evidence="2">The sequence shown here is derived from an EMBL/GenBank/DDBJ whole genome shotgun (WGS) entry which is preliminary data.</text>
</comment>
<name>A0A134CKD4_9FIRM</name>
<dbReference type="Proteomes" id="UP000070160">
    <property type="component" value="Unassembled WGS sequence"/>
</dbReference>
<feature type="transmembrane region" description="Helical" evidence="1">
    <location>
        <begin position="35"/>
        <end position="53"/>
    </location>
</feature>
<organism evidence="2 3">
    <name type="scientific">Megasphaera hutchinsoni</name>
    <dbReference type="NCBI Taxonomy" id="1588748"/>
    <lineage>
        <taxon>Bacteria</taxon>
        <taxon>Bacillati</taxon>
        <taxon>Bacillota</taxon>
        <taxon>Negativicutes</taxon>
        <taxon>Veillonellales</taxon>
        <taxon>Veillonellaceae</taxon>
        <taxon>Megasphaera</taxon>
    </lineage>
</organism>
<feature type="transmembrane region" description="Helical" evidence="1">
    <location>
        <begin position="6"/>
        <end position="23"/>
    </location>
</feature>
<keyword evidence="1" id="KW-0472">Membrane</keyword>
<dbReference type="EMBL" id="LSDT01000008">
    <property type="protein sequence ID" value="KXB92666.1"/>
    <property type="molecule type" value="Genomic_DNA"/>
</dbReference>
<dbReference type="STRING" id="1588748.HMPREF3182_00328"/>
<keyword evidence="1" id="KW-0812">Transmembrane</keyword>